<evidence type="ECO:0000259" key="6">
    <source>
        <dbReference type="SMART" id="SM00732"/>
    </source>
</evidence>
<gene>
    <name evidence="7" type="ORF">A2569_03265</name>
</gene>
<keyword evidence="4 5" id="KW-0378">Hydrolase</keyword>
<dbReference type="InterPro" id="IPR006641">
    <property type="entry name" value="YqgF/RNaseH-like_dom"/>
</dbReference>
<dbReference type="HAMAP" id="MF_00651">
    <property type="entry name" value="Nuclease_YqgF"/>
    <property type="match status" value="1"/>
</dbReference>
<keyword evidence="2 5" id="KW-0690">Ribosome biogenesis</keyword>
<protein>
    <recommendedName>
        <fullName evidence="5">Putative pre-16S rRNA nuclease</fullName>
        <ecNumber evidence="5">3.1.-.-</ecNumber>
    </recommendedName>
</protein>
<comment type="similarity">
    <text evidence="5">Belongs to the YqgF HJR family.</text>
</comment>
<feature type="domain" description="YqgF/RNase H-like" evidence="6">
    <location>
        <begin position="1"/>
        <end position="99"/>
    </location>
</feature>
<proteinExistence type="inferred from homology"/>
<dbReference type="SUPFAM" id="SSF53098">
    <property type="entry name" value="Ribonuclease H-like"/>
    <property type="match status" value="1"/>
</dbReference>
<dbReference type="InterPro" id="IPR037027">
    <property type="entry name" value="YqgF/RNaseH-like_dom_sf"/>
</dbReference>
<name>A0A1G2QK35_9BACT</name>
<dbReference type="CDD" id="cd16964">
    <property type="entry name" value="YqgF"/>
    <property type="match status" value="1"/>
</dbReference>
<dbReference type="Pfam" id="PF03652">
    <property type="entry name" value="RuvX"/>
    <property type="match status" value="1"/>
</dbReference>
<keyword evidence="1 5" id="KW-0963">Cytoplasm</keyword>
<dbReference type="PANTHER" id="PTHR33317">
    <property type="entry name" value="POLYNUCLEOTIDYL TRANSFERASE, RIBONUCLEASE H-LIKE SUPERFAMILY PROTEIN"/>
    <property type="match status" value="1"/>
</dbReference>
<evidence type="ECO:0000313" key="7">
    <source>
        <dbReference type="EMBL" id="OHA60763.1"/>
    </source>
</evidence>
<dbReference type="GO" id="GO:0004518">
    <property type="term" value="F:nuclease activity"/>
    <property type="evidence" value="ECO:0007669"/>
    <property type="project" value="UniProtKB-KW"/>
</dbReference>
<evidence type="ECO:0000313" key="8">
    <source>
        <dbReference type="Proteomes" id="UP000177090"/>
    </source>
</evidence>
<sequence>MRYMGIDFGTKKIGLALSDEEGSFAFPHAVIPNDSNALETVAHICEGERVGMVVMGRSLNYARQENAVMRNVRAFEKGLAERTALPVVYEDEALTTQEATREAPRDAGTDARAAALILESYLTHK</sequence>
<dbReference type="Gene3D" id="3.30.420.140">
    <property type="entry name" value="YqgF/RNase H-like domain"/>
    <property type="match status" value="1"/>
</dbReference>
<dbReference type="STRING" id="1802440.A2569_03265"/>
<keyword evidence="3 5" id="KW-0540">Nuclease</keyword>
<dbReference type="PANTHER" id="PTHR33317:SF4">
    <property type="entry name" value="POLYNUCLEOTIDYL TRANSFERASE, RIBONUCLEASE H-LIKE SUPERFAMILY PROTEIN"/>
    <property type="match status" value="1"/>
</dbReference>
<dbReference type="EMBL" id="MHTL01000009">
    <property type="protein sequence ID" value="OHA60763.1"/>
    <property type="molecule type" value="Genomic_DNA"/>
</dbReference>
<dbReference type="NCBIfam" id="TIGR00250">
    <property type="entry name" value="RNAse_H_YqgF"/>
    <property type="match status" value="1"/>
</dbReference>
<evidence type="ECO:0000256" key="4">
    <source>
        <dbReference type="ARBA" id="ARBA00022801"/>
    </source>
</evidence>
<evidence type="ECO:0000256" key="2">
    <source>
        <dbReference type="ARBA" id="ARBA00022517"/>
    </source>
</evidence>
<dbReference type="AlphaFoldDB" id="A0A1G2QK35"/>
<dbReference type="Proteomes" id="UP000177090">
    <property type="component" value="Unassembled WGS sequence"/>
</dbReference>
<evidence type="ECO:0000256" key="3">
    <source>
        <dbReference type="ARBA" id="ARBA00022722"/>
    </source>
</evidence>
<reference evidence="7 8" key="1">
    <citation type="journal article" date="2016" name="Nat. Commun.">
        <title>Thousands of microbial genomes shed light on interconnected biogeochemical processes in an aquifer system.</title>
        <authorList>
            <person name="Anantharaman K."/>
            <person name="Brown C.T."/>
            <person name="Hug L.A."/>
            <person name="Sharon I."/>
            <person name="Castelle C.J."/>
            <person name="Probst A.J."/>
            <person name="Thomas B.C."/>
            <person name="Singh A."/>
            <person name="Wilkins M.J."/>
            <person name="Karaoz U."/>
            <person name="Brodie E.L."/>
            <person name="Williams K.H."/>
            <person name="Hubbard S.S."/>
            <person name="Banfield J.F."/>
        </authorList>
    </citation>
    <scope>NUCLEOTIDE SEQUENCE [LARGE SCALE GENOMIC DNA]</scope>
</reference>
<comment type="caution">
    <text evidence="7">The sequence shown here is derived from an EMBL/GenBank/DDBJ whole genome shotgun (WGS) entry which is preliminary data.</text>
</comment>
<evidence type="ECO:0000256" key="5">
    <source>
        <dbReference type="HAMAP-Rule" id="MF_00651"/>
    </source>
</evidence>
<accession>A0A1G2QK35</accession>
<evidence type="ECO:0000256" key="1">
    <source>
        <dbReference type="ARBA" id="ARBA00022490"/>
    </source>
</evidence>
<dbReference type="SMART" id="SM00732">
    <property type="entry name" value="YqgFc"/>
    <property type="match status" value="1"/>
</dbReference>
<dbReference type="GO" id="GO:0005829">
    <property type="term" value="C:cytosol"/>
    <property type="evidence" value="ECO:0007669"/>
    <property type="project" value="TreeGrafter"/>
</dbReference>
<dbReference type="GO" id="GO:0016788">
    <property type="term" value="F:hydrolase activity, acting on ester bonds"/>
    <property type="evidence" value="ECO:0007669"/>
    <property type="project" value="UniProtKB-UniRule"/>
</dbReference>
<dbReference type="InterPro" id="IPR012337">
    <property type="entry name" value="RNaseH-like_sf"/>
</dbReference>
<comment type="subcellular location">
    <subcellularLocation>
        <location evidence="5">Cytoplasm</location>
    </subcellularLocation>
</comment>
<comment type="function">
    <text evidence="5">Could be a nuclease involved in processing of the 5'-end of pre-16S rRNA.</text>
</comment>
<dbReference type="EC" id="3.1.-.-" evidence="5"/>
<dbReference type="InterPro" id="IPR005227">
    <property type="entry name" value="YqgF"/>
</dbReference>
<organism evidence="7 8">
    <name type="scientific">Candidatus Vogelbacteria bacterium RIFOXYD1_FULL_51_18</name>
    <dbReference type="NCBI Taxonomy" id="1802440"/>
    <lineage>
        <taxon>Bacteria</taxon>
        <taxon>Candidatus Vogeliibacteriota</taxon>
    </lineage>
</organism>
<dbReference type="GO" id="GO:0000967">
    <property type="term" value="P:rRNA 5'-end processing"/>
    <property type="evidence" value="ECO:0007669"/>
    <property type="project" value="UniProtKB-UniRule"/>
</dbReference>